<dbReference type="PANTHER" id="PTHR47976:SF111">
    <property type="entry name" value="NON-SPECIFIC SERINE_THREONINE PROTEIN KINASE"/>
    <property type="match status" value="1"/>
</dbReference>
<protein>
    <recommendedName>
        <fullName evidence="18">Receptor-like serine/threonine-protein kinase</fullName>
        <ecNumber evidence="18">2.7.11.1</ecNumber>
    </recommendedName>
</protein>
<keyword evidence="14" id="KW-0675">Receptor</keyword>
<dbReference type="GO" id="GO:0005524">
    <property type="term" value="F:ATP binding"/>
    <property type="evidence" value="ECO:0007669"/>
    <property type="project" value="UniProtKB-UniRule"/>
</dbReference>
<evidence type="ECO:0000256" key="13">
    <source>
        <dbReference type="ARBA" id="ARBA00023157"/>
    </source>
</evidence>
<feature type="signal peptide" evidence="21">
    <location>
        <begin position="1"/>
        <end position="20"/>
    </location>
</feature>
<dbReference type="PROSITE" id="PS00108">
    <property type="entry name" value="PROTEIN_KINASE_ST"/>
    <property type="match status" value="1"/>
</dbReference>
<evidence type="ECO:0000256" key="7">
    <source>
        <dbReference type="ARBA" id="ARBA00022734"/>
    </source>
</evidence>
<evidence type="ECO:0000259" key="24">
    <source>
        <dbReference type="PROSITE" id="PS50948"/>
    </source>
</evidence>
<dbReference type="InterPro" id="IPR000719">
    <property type="entry name" value="Prot_kinase_dom"/>
</dbReference>
<keyword evidence="5 20" id="KW-0812">Transmembrane</keyword>
<evidence type="ECO:0000256" key="14">
    <source>
        <dbReference type="ARBA" id="ARBA00023170"/>
    </source>
</evidence>
<evidence type="ECO:0000256" key="16">
    <source>
        <dbReference type="ARBA" id="ARBA00047899"/>
    </source>
</evidence>
<dbReference type="FunFam" id="3.30.200.20:FF:000178">
    <property type="entry name" value="serine/threonine-protein kinase PBS1-like"/>
    <property type="match status" value="1"/>
</dbReference>
<dbReference type="PROSITE" id="PS50948">
    <property type="entry name" value="PAN"/>
    <property type="match status" value="1"/>
</dbReference>
<dbReference type="InterPro" id="IPR011009">
    <property type="entry name" value="Kinase-like_dom_sf"/>
</dbReference>
<evidence type="ECO:0000256" key="9">
    <source>
        <dbReference type="ARBA" id="ARBA00022777"/>
    </source>
</evidence>
<evidence type="ECO:0000256" key="6">
    <source>
        <dbReference type="ARBA" id="ARBA00022729"/>
    </source>
</evidence>
<evidence type="ECO:0000256" key="1">
    <source>
        <dbReference type="ARBA" id="ARBA00004479"/>
    </source>
</evidence>
<evidence type="ECO:0000259" key="23">
    <source>
        <dbReference type="PROSITE" id="PS50927"/>
    </source>
</evidence>
<dbReference type="CDD" id="cd01098">
    <property type="entry name" value="PAN_AP_plant"/>
    <property type="match status" value="1"/>
</dbReference>
<dbReference type="PROSITE" id="PS00107">
    <property type="entry name" value="PROTEIN_KINASE_ATP"/>
    <property type="match status" value="1"/>
</dbReference>
<evidence type="ECO:0000256" key="18">
    <source>
        <dbReference type="PIRNR" id="PIRNR000641"/>
    </source>
</evidence>
<dbReference type="InterPro" id="IPR017441">
    <property type="entry name" value="Protein_kinase_ATP_BS"/>
</dbReference>
<dbReference type="InterPro" id="IPR036426">
    <property type="entry name" value="Bulb-type_lectin_dom_sf"/>
</dbReference>
<evidence type="ECO:0000256" key="21">
    <source>
        <dbReference type="SAM" id="SignalP"/>
    </source>
</evidence>
<dbReference type="GO" id="GO:0051707">
    <property type="term" value="P:response to other organism"/>
    <property type="evidence" value="ECO:0007669"/>
    <property type="project" value="UniProtKB-ARBA"/>
</dbReference>
<dbReference type="AlphaFoldDB" id="A0AAV8HGZ2"/>
<comment type="caution">
    <text evidence="25">The sequence shown here is derived from an EMBL/GenBank/DDBJ whole genome shotgun (WGS) entry which is preliminary data.</text>
</comment>
<evidence type="ECO:0000256" key="11">
    <source>
        <dbReference type="ARBA" id="ARBA00022989"/>
    </source>
</evidence>
<dbReference type="Pfam" id="PF01453">
    <property type="entry name" value="B_lectin"/>
    <property type="match status" value="1"/>
</dbReference>
<keyword evidence="8 18" id="KW-0547">Nucleotide-binding</keyword>
<dbReference type="EMBL" id="JAMFTS010000001">
    <property type="protein sequence ID" value="KAJ4815232.1"/>
    <property type="molecule type" value="Genomic_DNA"/>
</dbReference>
<comment type="similarity">
    <text evidence="18">Belongs to the protein kinase superfamily. Ser/Thr protein kinase family.</text>
</comment>
<keyword evidence="13" id="KW-1015">Disulfide bond</keyword>
<dbReference type="PROSITE" id="PS50011">
    <property type="entry name" value="PROTEIN_KINASE_DOM"/>
    <property type="match status" value="1"/>
</dbReference>
<feature type="chain" id="PRO_5043384179" description="Receptor-like serine/threonine-protein kinase" evidence="21">
    <location>
        <begin position="21"/>
        <end position="886"/>
    </location>
</feature>
<reference evidence="25" key="1">
    <citation type="submission" date="2022-08" db="EMBL/GenBank/DDBJ databases">
        <authorList>
            <person name="Marques A."/>
        </authorList>
    </citation>
    <scope>NUCLEOTIDE SEQUENCE</scope>
    <source>
        <strain evidence="25">RhyPub2mFocal</strain>
        <tissue evidence="25">Leaves</tissue>
    </source>
</reference>
<keyword evidence="9 18" id="KW-0418">Kinase</keyword>
<evidence type="ECO:0000256" key="19">
    <source>
        <dbReference type="PROSITE-ProRule" id="PRU10141"/>
    </source>
</evidence>
<gene>
    <name evidence="25" type="ORF">LUZ62_027798</name>
</gene>
<keyword evidence="11 20" id="KW-1133">Transmembrane helix</keyword>
<dbReference type="InterPro" id="IPR001480">
    <property type="entry name" value="Bulb-type_lectin_dom"/>
</dbReference>
<dbReference type="GO" id="GO:0016020">
    <property type="term" value="C:membrane"/>
    <property type="evidence" value="ECO:0007669"/>
    <property type="project" value="UniProtKB-SubCell"/>
</dbReference>
<feature type="domain" description="Protein kinase" evidence="22">
    <location>
        <begin position="537"/>
        <end position="823"/>
    </location>
</feature>
<organism evidence="25 26">
    <name type="scientific">Rhynchospora pubera</name>
    <dbReference type="NCBI Taxonomy" id="906938"/>
    <lineage>
        <taxon>Eukaryota</taxon>
        <taxon>Viridiplantae</taxon>
        <taxon>Streptophyta</taxon>
        <taxon>Embryophyta</taxon>
        <taxon>Tracheophyta</taxon>
        <taxon>Spermatophyta</taxon>
        <taxon>Magnoliopsida</taxon>
        <taxon>Liliopsida</taxon>
        <taxon>Poales</taxon>
        <taxon>Cyperaceae</taxon>
        <taxon>Cyperoideae</taxon>
        <taxon>Rhynchosporeae</taxon>
        <taxon>Rhynchospora</taxon>
    </lineage>
</organism>
<evidence type="ECO:0000256" key="20">
    <source>
        <dbReference type="SAM" id="Phobius"/>
    </source>
</evidence>
<feature type="domain" description="Bulb-type lectin" evidence="23">
    <location>
        <begin position="32"/>
        <end position="151"/>
    </location>
</feature>
<evidence type="ECO:0000256" key="15">
    <source>
        <dbReference type="ARBA" id="ARBA00023180"/>
    </source>
</evidence>
<keyword evidence="15" id="KW-0325">Glycoprotein</keyword>
<accession>A0AAV8HGZ2</accession>
<proteinExistence type="inferred from homology"/>
<dbReference type="GO" id="GO:0030246">
    <property type="term" value="F:carbohydrate binding"/>
    <property type="evidence" value="ECO:0007669"/>
    <property type="project" value="UniProtKB-KW"/>
</dbReference>
<keyword evidence="4 18" id="KW-0808">Transferase</keyword>
<keyword evidence="12 20" id="KW-0472">Membrane</keyword>
<dbReference type="SUPFAM" id="SSF56112">
    <property type="entry name" value="Protein kinase-like (PK-like)"/>
    <property type="match status" value="1"/>
</dbReference>
<keyword evidence="7" id="KW-0430">Lectin</keyword>
<evidence type="ECO:0000256" key="3">
    <source>
        <dbReference type="ARBA" id="ARBA00022536"/>
    </source>
</evidence>
<feature type="transmembrane region" description="Helical" evidence="20">
    <location>
        <begin position="449"/>
        <end position="474"/>
    </location>
</feature>
<comment type="subcellular location">
    <subcellularLocation>
        <location evidence="1">Membrane</location>
        <topology evidence="1">Single-pass type I membrane protein</topology>
    </subcellularLocation>
</comment>
<dbReference type="InterPro" id="IPR051343">
    <property type="entry name" value="G-type_lectin_kinases/EP1-like"/>
</dbReference>
<dbReference type="SUPFAM" id="SSF51110">
    <property type="entry name" value="alpha-D-mannose-specific plant lectins"/>
    <property type="match status" value="1"/>
</dbReference>
<dbReference type="Gene3D" id="1.10.510.10">
    <property type="entry name" value="Transferase(Phosphotransferase) domain 1"/>
    <property type="match status" value="1"/>
</dbReference>
<dbReference type="SMART" id="SM00220">
    <property type="entry name" value="S_TKc"/>
    <property type="match status" value="1"/>
</dbReference>
<dbReference type="InterPro" id="IPR003609">
    <property type="entry name" value="Pan_app"/>
</dbReference>
<evidence type="ECO:0000313" key="25">
    <source>
        <dbReference type="EMBL" id="KAJ4815232.1"/>
    </source>
</evidence>
<name>A0AAV8HGZ2_9POAL</name>
<keyword evidence="26" id="KW-1185">Reference proteome</keyword>
<dbReference type="Proteomes" id="UP001140206">
    <property type="component" value="Chromosome 1"/>
</dbReference>
<dbReference type="EC" id="2.7.11.1" evidence="18"/>
<dbReference type="FunFam" id="1.10.510.10:FF:000621">
    <property type="entry name" value="Serine/threonine-protein kinase"/>
    <property type="match status" value="1"/>
</dbReference>
<dbReference type="Gene3D" id="3.30.200.20">
    <property type="entry name" value="Phosphorylase Kinase, domain 1"/>
    <property type="match status" value="1"/>
</dbReference>
<evidence type="ECO:0000256" key="17">
    <source>
        <dbReference type="ARBA" id="ARBA00048679"/>
    </source>
</evidence>
<dbReference type="CDD" id="cd14066">
    <property type="entry name" value="STKc_IRAK"/>
    <property type="match status" value="1"/>
</dbReference>
<dbReference type="PROSITE" id="PS50927">
    <property type="entry name" value="BULB_LECTIN"/>
    <property type="match status" value="1"/>
</dbReference>
<dbReference type="Pfam" id="PF00069">
    <property type="entry name" value="Pkinase"/>
    <property type="match status" value="1"/>
</dbReference>
<dbReference type="GO" id="GO:0004674">
    <property type="term" value="F:protein serine/threonine kinase activity"/>
    <property type="evidence" value="ECO:0007669"/>
    <property type="project" value="UniProtKB-KW"/>
</dbReference>
<keyword evidence="6 21" id="KW-0732">Signal</keyword>
<keyword evidence="2 18" id="KW-0723">Serine/threonine-protein kinase</keyword>
<evidence type="ECO:0000256" key="8">
    <source>
        <dbReference type="ARBA" id="ARBA00022741"/>
    </source>
</evidence>
<dbReference type="SMART" id="SM00108">
    <property type="entry name" value="B_lectin"/>
    <property type="match status" value="1"/>
</dbReference>
<evidence type="ECO:0000259" key="22">
    <source>
        <dbReference type="PROSITE" id="PS50011"/>
    </source>
</evidence>
<dbReference type="InterPro" id="IPR024171">
    <property type="entry name" value="SRK-like_kinase"/>
</dbReference>
<evidence type="ECO:0000256" key="5">
    <source>
        <dbReference type="ARBA" id="ARBA00022692"/>
    </source>
</evidence>
<evidence type="ECO:0000256" key="2">
    <source>
        <dbReference type="ARBA" id="ARBA00022527"/>
    </source>
</evidence>
<comment type="catalytic activity">
    <reaction evidence="17 18">
        <text>L-seryl-[protein] + ATP = O-phospho-L-seryl-[protein] + ADP + H(+)</text>
        <dbReference type="Rhea" id="RHEA:17989"/>
        <dbReference type="Rhea" id="RHEA-COMP:9863"/>
        <dbReference type="Rhea" id="RHEA-COMP:11604"/>
        <dbReference type="ChEBI" id="CHEBI:15378"/>
        <dbReference type="ChEBI" id="CHEBI:29999"/>
        <dbReference type="ChEBI" id="CHEBI:30616"/>
        <dbReference type="ChEBI" id="CHEBI:83421"/>
        <dbReference type="ChEBI" id="CHEBI:456216"/>
        <dbReference type="EC" id="2.7.11.1"/>
    </reaction>
</comment>
<evidence type="ECO:0000256" key="12">
    <source>
        <dbReference type="ARBA" id="ARBA00023136"/>
    </source>
</evidence>
<evidence type="ECO:0000313" key="26">
    <source>
        <dbReference type="Proteomes" id="UP001140206"/>
    </source>
</evidence>
<sequence>MAPFLLLSFYLYLFLPLSSAGPITTEFLHPNFTGSYYHFIENSGVFLVSQNSIFALAFYKPGAQASRFYLSILHYPSHTPVWTANPSLALPVSFLFSFTATGLSLTIPSSNLSSIWSTPSILKPANSLRLLDSGELQLLDSTNNSLWSSFSQPTDTILPGQTLQSGASLISATTNVDLTPGPYHLFITDTDALLQWSTTNNSFLSYWALSLDLRATENSNKQVEHLSLNNTGLYLFASNATNSVVSGFLFPPPTSNKEIRFLRLDASGQLHIMRYYLPNDSKSSTSDLSTLLLAPTSHCDLPFTCKALGLCSSGSNGSICSCPSNFGASSGGCEPADGSLLPSCSSGKDQESPVSYLSLGIGNDYFANRFASPNPSINDFSSCENLCSANCSCLGFFYKNSSRSCYLLEQKLGTLFSSNTEDHSSAVGYVKTIHQMTSQTKSTNSSITFSFIFLVVLLPCMAVVVGIILLYTILMKWHKGIPIGGRTRNNRETEPMGSEAYHHIRTDVKDNLEIGEEISIPGLPTRFAYSDLEFATVNFGKHIGSGGFGSVYKGNLPDKSTVAVKRMANMGRQGRHEFLTEIAVISNIRHINLVKLRGFCAEGNHRMLVYEYMNRGSLDQSLFRLGSPLDWSERLHIAIGAARGLAYLHSGCDHKIIHCDVKPENILLDDQKGVKIADFGLAKLIAPDQSSLFTTLRGTRGYLAPEWLTNSRITDKTDVYSFGMVLLEIVHGRKNWSIDSWCKLPSSSKTNGYFPMVALKKHEERRYDELIDPKLEQKVDIEEIGRVIKVALCCLHEEPHFRPSMEAVAGMLEGSLKVWEPRIMSLHHLSMYERGFLGNDIWGNNGLEGMNTETTSTVCFDSDGTSGVCNLPSYLSAEQLSGPRYL</sequence>
<evidence type="ECO:0000256" key="4">
    <source>
        <dbReference type="ARBA" id="ARBA00022679"/>
    </source>
</evidence>
<comment type="catalytic activity">
    <reaction evidence="16 18">
        <text>L-threonyl-[protein] + ATP = O-phospho-L-threonyl-[protein] + ADP + H(+)</text>
        <dbReference type="Rhea" id="RHEA:46608"/>
        <dbReference type="Rhea" id="RHEA-COMP:11060"/>
        <dbReference type="Rhea" id="RHEA-COMP:11605"/>
        <dbReference type="ChEBI" id="CHEBI:15378"/>
        <dbReference type="ChEBI" id="CHEBI:30013"/>
        <dbReference type="ChEBI" id="CHEBI:30616"/>
        <dbReference type="ChEBI" id="CHEBI:61977"/>
        <dbReference type="ChEBI" id="CHEBI:456216"/>
        <dbReference type="EC" id="2.7.11.1"/>
    </reaction>
</comment>
<dbReference type="PANTHER" id="PTHR47976">
    <property type="entry name" value="G-TYPE LECTIN S-RECEPTOR-LIKE SERINE/THREONINE-PROTEIN KINASE SD2-5"/>
    <property type="match status" value="1"/>
</dbReference>
<keyword evidence="10 18" id="KW-0067">ATP-binding</keyword>
<dbReference type="PIRSF" id="PIRSF000641">
    <property type="entry name" value="SRK"/>
    <property type="match status" value="1"/>
</dbReference>
<keyword evidence="3" id="KW-0245">EGF-like domain</keyword>
<dbReference type="Gene3D" id="2.90.10.10">
    <property type="entry name" value="Bulb-type lectin domain"/>
    <property type="match status" value="1"/>
</dbReference>
<feature type="domain" description="Apple" evidence="24">
    <location>
        <begin position="344"/>
        <end position="433"/>
    </location>
</feature>
<dbReference type="InterPro" id="IPR008271">
    <property type="entry name" value="Ser/Thr_kinase_AS"/>
</dbReference>
<evidence type="ECO:0000256" key="10">
    <source>
        <dbReference type="ARBA" id="ARBA00022840"/>
    </source>
</evidence>
<feature type="binding site" evidence="19">
    <location>
        <position position="565"/>
    </location>
    <ligand>
        <name>ATP</name>
        <dbReference type="ChEBI" id="CHEBI:30616"/>
    </ligand>
</feature>